<dbReference type="EC" id="1.1.1.18" evidence="4"/>
<gene>
    <name evidence="4" type="ORF">MNBD_IGNAVI01-1749</name>
</gene>
<dbReference type="NCBIfam" id="TIGR01409">
    <property type="entry name" value="TAT_signal_seq"/>
    <property type="match status" value="1"/>
</dbReference>
<keyword evidence="1 4" id="KW-0560">Oxidoreductase</keyword>
<proteinExistence type="predicted"/>
<dbReference type="PANTHER" id="PTHR43818:SF11">
    <property type="entry name" value="BCDNA.GH03377"/>
    <property type="match status" value="1"/>
</dbReference>
<protein>
    <submittedName>
        <fullName evidence="4">Myo-inositol 2-dehydrogenase 1</fullName>
        <ecNumber evidence="4">1.1.1.18</ecNumber>
    </submittedName>
</protein>
<evidence type="ECO:0000259" key="2">
    <source>
        <dbReference type="Pfam" id="PF01408"/>
    </source>
</evidence>
<dbReference type="GO" id="GO:0050112">
    <property type="term" value="F:inositol 2-dehydrogenase (NAD+) activity"/>
    <property type="evidence" value="ECO:0007669"/>
    <property type="project" value="UniProtKB-EC"/>
</dbReference>
<dbReference type="InterPro" id="IPR004104">
    <property type="entry name" value="Gfo/Idh/MocA-like_OxRdtase_C"/>
</dbReference>
<dbReference type="InterPro" id="IPR050463">
    <property type="entry name" value="Gfo/Idh/MocA_oxidrdct_glycsds"/>
</dbReference>
<reference evidence="4" key="1">
    <citation type="submission" date="2018-06" db="EMBL/GenBank/DDBJ databases">
        <authorList>
            <person name="Zhirakovskaya E."/>
        </authorList>
    </citation>
    <scope>NUCLEOTIDE SEQUENCE</scope>
</reference>
<dbReference type="Pfam" id="PF10518">
    <property type="entry name" value="TAT_signal"/>
    <property type="match status" value="1"/>
</dbReference>
<evidence type="ECO:0000313" key="4">
    <source>
        <dbReference type="EMBL" id="VAX29610.1"/>
    </source>
</evidence>
<dbReference type="InterPro" id="IPR000683">
    <property type="entry name" value="Gfo/Idh/MocA-like_OxRdtase_N"/>
</dbReference>
<dbReference type="Gene3D" id="3.40.50.720">
    <property type="entry name" value="NAD(P)-binding Rossmann-like Domain"/>
    <property type="match status" value="1"/>
</dbReference>
<evidence type="ECO:0000259" key="3">
    <source>
        <dbReference type="Pfam" id="PF02894"/>
    </source>
</evidence>
<dbReference type="Gene3D" id="3.30.360.10">
    <property type="entry name" value="Dihydrodipicolinate Reductase, domain 2"/>
    <property type="match status" value="1"/>
</dbReference>
<organism evidence="4">
    <name type="scientific">hydrothermal vent metagenome</name>
    <dbReference type="NCBI Taxonomy" id="652676"/>
    <lineage>
        <taxon>unclassified sequences</taxon>
        <taxon>metagenomes</taxon>
        <taxon>ecological metagenomes</taxon>
    </lineage>
</organism>
<dbReference type="InterPro" id="IPR019546">
    <property type="entry name" value="TAT_signal_bac_arc"/>
</dbReference>
<dbReference type="PROSITE" id="PS51318">
    <property type="entry name" value="TAT"/>
    <property type="match status" value="1"/>
</dbReference>
<dbReference type="PANTHER" id="PTHR43818">
    <property type="entry name" value="BCDNA.GH03377"/>
    <property type="match status" value="1"/>
</dbReference>
<feature type="domain" description="Gfo/Idh/MocA-like oxidoreductase C-terminal" evidence="3">
    <location>
        <begin position="225"/>
        <end position="437"/>
    </location>
</feature>
<dbReference type="InterPro" id="IPR006311">
    <property type="entry name" value="TAT_signal"/>
</dbReference>
<dbReference type="GO" id="GO:0000166">
    <property type="term" value="F:nucleotide binding"/>
    <property type="evidence" value="ECO:0007669"/>
    <property type="project" value="InterPro"/>
</dbReference>
<dbReference type="InterPro" id="IPR036291">
    <property type="entry name" value="NAD(P)-bd_dom_sf"/>
</dbReference>
<name>A0A3B1D3M9_9ZZZZ</name>
<dbReference type="SUPFAM" id="SSF51735">
    <property type="entry name" value="NAD(P)-binding Rossmann-fold domains"/>
    <property type="match status" value="1"/>
</dbReference>
<dbReference type="Pfam" id="PF01408">
    <property type="entry name" value="GFO_IDH_MocA"/>
    <property type="match status" value="1"/>
</dbReference>
<feature type="domain" description="Gfo/Idh/MocA-like oxidoreductase N-terminal" evidence="2">
    <location>
        <begin position="43"/>
        <end position="168"/>
    </location>
</feature>
<accession>A0A3B1D3M9</accession>
<sequence>MEKKKQNNFNRRDFIKTSAAVGAGLIVAPWVKTSGRDSISNDINVALLGAGAEGQVLMNACLKIPNIKFKAVCDIWEDYNLKRAYRLLKKYGHELNPYIDYKEMLAKEKDLDAIIVATPDFWHARHAIASMNAGLHVYCEKEMSNTLEGVRQIVNAQKRTGRIVQIGHQRRSNPYYIHSYYNLIKEAKILGRMTTINGQWNRSVQADNGWPKKYEIPVPILKKYGFKNMEQFRNWRWYRGLGGGPIVDLGSHQIDIYNWFVGTPPYSVMASGGTDYYDKKTHEWYDTVLAIFKYKTDHGIVRAFYQTITTNSNQGYFETFMGDQGALTISESAGRVGVFKEASAPPWDKWVDKGYLNAPEESEKKENTSAVLDVRETAAPPKYTLPIQFNDPYHKPHLENFFNTIRGEDTLNCPVEVGYETAVAVLKVNEAIKAKREVKYNPNAFIV</sequence>
<dbReference type="AlphaFoldDB" id="A0A3B1D3M9"/>
<evidence type="ECO:0000256" key="1">
    <source>
        <dbReference type="ARBA" id="ARBA00023002"/>
    </source>
</evidence>
<dbReference type="Pfam" id="PF02894">
    <property type="entry name" value="GFO_IDH_MocA_C"/>
    <property type="match status" value="1"/>
</dbReference>
<dbReference type="SUPFAM" id="SSF55347">
    <property type="entry name" value="Glyceraldehyde-3-phosphate dehydrogenase-like, C-terminal domain"/>
    <property type="match status" value="1"/>
</dbReference>
<dbReference type="EMBL" id="UOGD01000457">
    <property type="protein sequence ID" value="VAX29610.1"/>
    <property type="molecule type" value="Genomic_DNA"/>
</dbReference>